<accession>A0ABV5LLF3</accession>
<dbReference type="InterPro" id="IPR041698">
    <property type="entry name" value="Methyltransf_25"/>
</dbReference>
<evidence type="ECO:0000259" key="4">
    <source>
        <dbReference type="Pfam" id="PF13649"/>
    </source>
</evidence>
<dbReference type="EC" id="2.1.-.-" evidence="5"/>
<protein>
    <submittedName>
        <fullName evidence="5">Class I SAM-dependent methyltransferase</fullName>
        <ecNumber evidence="5">2.1.-.-</ecNumber>
    </submittedName>
</protein>
<dbReference type="SUPFAM" id="SSF53335">
    <property type="entry name" value="S-adenosyl-L-methionine-dependent methyltransferases"/>
    <property type="match status" value="1"/>
</dbReference>
<organism evidence="5 6">
    <name type="scientific">Streptomyces heliomycini</name>
    <dbReference type="NCBI Taxonomy" id="284032"/>
    <lineage>
        <taxon>Bacteria</taxon>
        <taxon>Bacillati</taxon>
        <taxon>Actinomycetota</taxon>
        <taxon>Actinomycetes</taxon>
        <taxon>Kitasatosporales</taxon>
        <taxon>Streptomycetaceae</taxon>
        <taxon>Streptomyces</taxon>
    </lineage>
</organism>
<keyword evidence="6" id="KW-1185">Reference proteome</keyword>
<evidence type="ECO:0000256" key="2">
    <source>
        <dbReference type="ARBA" id="ARBA00022679"/>
    </source>
</evidence>
<dbReference type="GO" id="GO:0032259">
    <property type="term" value="P:methylation"/>
    <property type="evidence" value="ECO:0007669"/>
    <property type="project" value="UniProtKB-KW"/>
</dbReference>
<reference evidence="5 6" key="1">
    <citation type="submission" date="2024-09" db="EMBL/GenBank/DDBJ databases">
        <authorList>
            <person name="Sun Q."/>
            <person name="Mori K."/>
        </authorList>
    </citation>
    <scope>NUCLEOTIDE SEQUENCE [LARGE SCALE GENOMIC DNA]</scope>
    <source>
        <strain evidence="5 6">JCM 9767</strain>
    </source>
</reference>
<feature type="domain" description="Methyltransferase" evidence="4">
    <location>
        <begin position="66"/>
        <end position="154"/>
    </location>
</feature>
<dbReference type="EMBL" id="JBHMDI010000217">
    <property type="protein sequence ID" value="MFB9352730.1"/>
    <property type="molecule type" value="Genomic_DNA"/>
</dbReference>
<proteinExistence type="predicted"/>
<dbReference type="CDD" id="cd02440">
    <property type="entry name" value="AdoMet_MTases"/>
    <property type="match status" value="1"/>
</dbReference>
<evidence type="ECO:0000313" key="5">
    <source>
        <dbReference type="EMBL" id="MFB9352730.1"/>
    </source>
</evidence>
<dbReference type="Proteomes" id="UP001589753">
    <property type="component" value="Unassembled WGS sequence"/>
</dbReference>
<dbReference type="PANTHER" id="PTHR43464:SF19">
    <property type="entry name" value="UBIQUINONE BIOSYNTHESIS O-METHYLTRANSFERASE, MITOCHONDRIAL"/>
    <property type="match status" value="1"/>
</dbReference>
<dbReference type="InterPro" id="IPR029063">
    <property type="entry name" value="SAM-dependent_MTases_sf"/>
</dbReference>
<dbReference type="Pfam" id="PF13649">
    <property type="entry name" value="Methyltransf_25"/>
    <property type="match status" value="1"/>
</dbReference>
<keyword evidence="2 5" id="KW-0808">Transferase</keyword>
<sequence>MPPTTDTPTTAAPAGYTAYRQTVADSFGHWYGHARDSWTGADTNARVTRFACAQAPAATGAGRRRVLDVGCGRGRQTTEFAERLDADSTGLDLLDVWDAPPPARGRARFRQGDFLDFARTGHDLVVDNGCLHHQRRADWPAWAAHGARLLRPGGVLVVSVFLSPDGETTEMVLDDGRLNWWLTEQDVTGLYAGAGLAPVDRLVIDRNFRYRGHWLKYLALSFRTTDRTPDRPTDG</sequence>
<name>A0ABV5LLF3_9ACTN</name>
<evidence type="ECO:0000256" key="3">
    <source>
        <dbReference type="ARBA" id="ARBA00022691"/>
    </source>
</evidence>
<dbReference type="GO" id="GO:0008168">
    <property type="term" value="F:methyltransferase activity"/>
    <property type="evidence" value="ECO:0007669"/>
    <property type="project" value="UniProtKB-KW"/>
</dbReference>
<keyword evidence="3" id="KW-0949">S-adenosyl-L-methionine</keyword>
<dbReference type="Gene3D" id="3.40.50.150">
    <property type="entry name" value="Vaccinia Virus protein VP39"/>
    <property type="match status" value="1"/>
</dbReference>
<evidence type="ECO:0000256" key="1">
    <source>
        <dbReference type="ARBA" id="ARBA00022603"/>
    </source>
</evidence>
<gene>
    <name evidence="5" type="ORF">ACFFUA_35925</name>
</gene>
<comment type="caution">
    <text evidence="5">The sequence shown here is derived from an EMBL/GenBank/DDBJ whole genome shotgun (WGS) entry which is preliminary data.</text>
</comment>
<dbReference type="PANTHER" id="PTHR43464">
    <property type="entry name" value="METHYLTRANSFERASE"/>
    <property type="match status" value="1"/>
</dbReference>
<keyword evidence="1 5" id="KW-0489">Methyltransferase</keyword>
<dbReference type="RefSeq" id="WP_051843676.1">
    <property type="nucleotide sequence ID" value="NZ_JBHMDI010000217.1"/>
</dbReference>
<evidence type="ECO:0000313" key="6">
    <source>
        <dbReference type="Proteomes" id="UP001589753"/>
    </source>
</evidence>